<dbReference type="PATRIC" id="fig|29311.18.peg.1110"/>
<evidence type="ECO:0000313" key="2">
    <source>
        <dbReference type="Proteomes" id="UP000036334"/>
    </source>
</evidence>
<accession>A0A0I9YME4</accession>
<organism evidence="1 2">
    <name type="scientific">Mycobacterium haemophilum</name>
    <dbReference type="NCBI Taxonomy" id="29311"/>
    <lineage>
        <taxon>Bacteria</taxon>
        <taxon>Bacillati</taxon>
        <taxon>Actinomycetota</taxon>
        <taxon>Actinomycetes</taxon>
        <taxon>Mycobacteriales</taxon>
        <taxon>Mycobacteriaceae</taxon>
        <taxon>Mycobacterium</taxon>
    </lineage>
</organism>
<dbReference type="PANTHER" id="PTHR37816">
    <property type="entry name" value="YALI0E33011P"/>
    <property type="match status" value="1"/>
</dbReference>
<dbReference type="GO" id="GO:0016301">
    <property type="term" value="F:kinase activity"/>
    <property type="evidence" value="ECO:0007669"/>
    <property type="project" value="UniProtKB-KW"/>
</dbReference>
<dbReference type="PANTHER" id="PTHR37816:SF1">
    <property type="entry name" value="TOXIN"/>
    <property type="match status" value="1"/>
</dbReference>
<dbReference type="Proteomes" id="UP000036334">
    <property type="component" value="Unassembled WGS sequence"/>
</dbReference>
<name>A0A0I9YME4_9MYCO</name>
<comment type="caution">
    <text evidence="1">The sequence shown here is derived from an EMBL/GenBank/DDBJ whole genome shotgun (WGS) entry which is preliminary data.</text>
</comment>
<gene>
    <name evidence="1" type="ORF">ABH38_14650</name>
</gene>
<sequence>MQKILIGGISGSGKSTLAARLSARLAIPYHELDALHHGPGWVKRESFEADVRRFADESRWICDDQYHYFLGDLLWEYADTIVWLDLPRRTVMWRVVRRSLARVITRRTLWNGNRESWHALIFSPTHPVRWAWTQHGVRRRETAARIAKYPQVQVVQLVSAGHARRWLAMLPDEGPLARRSRLGHS</sequence>
<dbReference type="RefSeq" id="WP_047315480.1">
    <property type="nucleotide sequence ID" value="NZ_LDPQ01000013.1"/>
</dbReference>
<dbReference type="EMBL" id="LDPR01000012">
    <property type="protein sequence ID" value="KLO35811.1"/>
    <property type="molecule type" value="Genomic_DNA"/>
</dbReference>
<evidence type="ECO:0000313" key="1">
    <source>
        <dbReference type="EMBL" id="KLO35811.1"/>
    </source>
</evidence>
<protein>
    <submittedName>
        <fullName evidence="1">Adenylate kinase</fullName>
    </submittedName>
</protein>
<keyword evidence="1" id="KW-0808">Transferase</keyword>
<proteinExistence type="predicted"/>
<keyword evidence="2" id="KW-1185">Reference proteome</keyword>
<keyword evidence="1" id="KW-0418">Kinase</keyword>
<dbReference type="OrthoDB" id="3199600at2"/>
<dbReference type="SUPFAM" id="SSF52540">
    <property type="entry name" value="P-loop containing nucleoside triphosphate hydrolases"/>
    <property type="match status" value="1"/>
</dbReference>
<reference evidence="1 2" key="1">
    <citation type="submission" date="2015-05" db="EMBL/GenBank/DDBJ databases">
        <title>Genome sequence of Mycobacterium haemophilum.</title>
        <authorList>
            <person name="Greninger A.L."/>
            <person name="Cunningham G."/>
            <person name="Miller S."/>
        </authorList>
    </citation>
    <scope>NUCLEOTIDE SEQUENCE [LARGE SCALE GENOMIC DNA]</scope>
    <source>
        <strain evidence="2">UC1</strain>
    </source>
</reference>
<dbReference type="InterPro" id="IPR027417">
    <property type="entry name" value="P-loop_NTPase"/>
</dbReference>
<dbReference type="STRING" id="1202450.B586_15315"/>
<dbReference type="Gene3D" id="3.40.50.300">
    <property type="entry name" value="P-loop containing nucleotide triphosphate hydrolases"/>
    <property type="match status" value="1"/>
</dbReference>
<dbReference type="InterPro" id="IPR052922">
    <property type="entry name" value="Cytidylate_Kinase-2"/>
</dbReference>
<dbReference type="AlphaFoldDB" id="A0A0I9YME4"/>